<dbReference type="SUPFAM" id="SSF53335">
    <property type="entry name" value="S-adenosyl-L-methionine-dependent methyltransferases"/>
    <property type="match status" value="1"/>
</dbReference>
<sequence>MLKKWILKVFLQKTISLLPQSHQLNYLLQRHVTHSLPISEAQFAQKALDAAEQVALFERFSGKKAAQSLWYEIGSGSDLSMALCFGIKHDIRLTATDLYPIAKISLINNNLARLWTSQPITNLPELTQFNIQYAAPTDAQQTDFEANTFDCITNTSVLEHIPAAALPAIFKEGYRVLKPNGLMICVIDMQDHYSYTDSSITYGHFLRYNNFVYNDLINSDIHYQNRLRYSQYKTLWKAAGFRTIYEDLAYPDAQTLAMLETLPLAEPFKNFSREDKFAKTAWVVLQKQ</sequence>
<keyword evidence="1" id="KW-0830">Ubiquinone</keyword>
<dbReference type="STRING" id="927664.SAMN05421780_108115"/>
<accession>A0A1I1L8E5</accession>
<keyword evidence="2" id="KW-1185">Reference proteome</keyword>
<organism evidence="1 2">
    <name type="scientific">Flexibacter flexilis DSM 6793</name>
    <dbReference type="NCBI Taxonomy" id="927664"/>
    <lineage>
        <taxon>Bacteria</taxon>
        <taxon>Pseudomonadati</taxon>
        <taxon>Bacteroidota</taxon>
        <taxon>Cytophagia</taxon>
        <taxon>Cytophagales</taxon>
        <taxon>Flexibacteraceae</taxon>
        <taxon>Flexibacter</taxon>
    </lineage>
</organism>
<dbReference type="GO" id="GO:0008168">
    <property type="term" value="F:methyltransferase activity"/>
    <property type="evidence" value="ECO:0007669"/>
    <property type="project" value="UniProtKB-KW"/>
</dbReference>
<reference evidence="1 2" key="1">
    <citation type="submission" date="2016-10" db="EMBL/GenBank/DDBJ databases">
        <authorList>
            <person name="de Groot N.N."/>
        </authorList>
    </citation>
    <scope>NUCLEOTIDE SEQUENCE [LARGE SCALE GENOMIC DNA]</scope>
    <source>
        <strain evidence="1 2">DSM 6793</strain>
    </source>
</reference>
<protein>
    <submittedName>
        <fullName evidence="1">Ubiquinone/menaquinone biosynthesis C-methylase UbiE</fullName>
    </submittedName>
</protein>
<proteinExistence type="predicted"/>
<keyword evidence="1" id="KW-0808">Transferase</keyword>
<dbReference type="InterPro" id="IPR029063">
    <property type="entry name" value="SAM-dependent_MTases_sf"/>
</dbReference>
<evidence type="ECO:0000313" key="2">
    <source>
        <dbReference type="Proteomes" id="UP000199514"/>
    </source>
</evidence>
<dbReference type="AlphaFoldDB" id="A0A1I1L8E5"/>
<dbReference type="Proteomes" id="UP000199514">
    <property type="component" value="Unassembled WGS sequence"/>
</dbReference>
<gene>
    <name evidence="1" type="ORF">SAMN05421780_108115</name>
</gene>
<evidence type="ECO:0000313" key="1">
    <source>
        <dbReference type="EMBL" id="SFC69384.1"/>
    </source>
</evidence>
<dbReference type="Gene3D" id="3.40.50.150">
    <property type="entry name" value="Vaccinia Virus protein VP39"/>
    <property type="match status" value="1"/>
</dbReference>
<dbReference type="GO" id="GO:0032259">
    <property type="term" value="P:methylation"/>
    <property type="evidence" value="ECO:0007669"/>
    <property type="project" value="UniProtKB-KW"/>
</dbReference>
<dbReference type="EMBL" id="FOLE01000008">
    <property type="protein sequence ID" value="SFC69384.1"/>
    <property type="molecule type" value="Genomic_DNA"/>
</dbReference>
<dbReference type="Pfam" id="PF13489">
    <property type="entry name" value="Methyltransf_23"/>
    <property type="match status" value="1"/>
</dbReference>
<keyword evidence="1" id="KW-0489">Methyltransferase</keyword>
<name>A0A1I1L8E5_9BACT</name>